<dbReference type="Proteomes" id="UP000800035">
    <property type="component" value="Unassembled WGS sequence"/>
</dbReference>
<evidence type="ECO:0000256" key="1">
    <source>
        <dbReference type="SAM" id="MobiDB-lite"/>
    </source>
</evidence>
<dbReference type="OrthoDB" id="1022638at2759"/>
<feature type="compositionally biased region" description="Acidic residues" evidence="1">
    <location>
        <begin position="115"/>
        <end position="137"/>
    </location>
</feature>
<dbReference type="CDD" id="cd18186">
    <property type="entry name" value="BTB_POZ_ZBTB_KLHL-like"/>
    <property type="match status" value="1"/>
</dbReference>
<feature type="region of interest" description="Disordered" evidence="1">
    <location>
        <begin position="35"/>
        <end position="139"/>
    </location>
</feature>
<keyword evidence="4" id="KW-1185">Reference proteome</keyword>
<proteinExistence type="predicted"/>
<dbReference type="PROSITE" id="PS50097">
    <property type="entry name" value="BTB"/>
    <property type="match status" value="1"/>
</dbReference>
<protein>
    <recommendedName>
        <fullName evidence="2">BTB domain-containing protein</fullName>
    </recommendedName>
</protein>
<dbReference type="SUPFAM" id="SSF54695">
    <property type="entry name" value="POZ domain"/>
    <property type="match status" value="1"/>
</dbReference>
<name>A0A6A5TBW5_9PLEO</name>
<sequence>MSSDKKAIQDPRRLVANAPAHLWSPLVKVIVGCERDSTPIPPSLPRESEEISTDTSETVNQKLGSASTSEAKVAQHESGAGGEKPGTGTVSIIGSGLPKQLQQHISDDSANDTTQDTDDDSDSDVSTSDESDLEESMSPECQTFWVHEGLLVKRSGFFKAALDGHWKESDEKTIRLPEDHPDVFGLYVAMIYMGRLYVLPSESDTYGGQHELCELYILADKLQDISSKNLVVDALLVHARRARICLSSIETLKFVYGNTPDGSLLRELLVDAFVDLMDDTWSDEEIDDLPKEFLADLSNGLLRRRSKPKKKVIETCDPSNYYTKEPSSKKRKLSEISDGVGK</sequence>
<dbReference type="InterPro" id="IPR011333">
    <property type="entry name" value="SKP1/BTB/POZ_sf"/>
</dbReference>
<accession>A0A6A5TBW5</accession>
<dbReference type="EMBL" id="ML977027">
    <property type="protein sequence ID" value="KAF1950253.1"/>
    <property type="molecule type" value="Genomic_DNA"/>
</dbReference>
<reference evidence="3" key="1">
    <citation type="journal article" date="2020" name="Stud. Mycol.">
        <title>101 Dothideomycetes genomes: a test case for predicting lifestyles and emergence of pathogens.</title>
        <authorList>
            <person name="Haridas S."/>
            <person name="Albert R."/>
            <person name="Binder M."/>
            <person name="Bloem J."/>
            <person name="Labutti K."/>
            <person name="Salamov A."/>
            <person name="Andreopoulos B."/>
            <person name="Baker S."/>
            <person name="Barry K."/>
            <person name="Bills G."/>
            <person name="Bluhm B."/>
            <person name="Cannon C."/>
            <person name="Castanera R."/>
            <person name="Culley D."/>
            <person name="Daum C."/>
            <person name="Ezra D."/>
            <person name="Gonzalez J."/>
            <person name="Henrissat B."/>
            <person name="Kuo A."/>
            <person name="Liang C."/>
            <person name="Lipzen A."/>
            <person name="Lutzoni F."/>
            <person name="Magnuson J."/>
            <person name="Mondo S."/>
            <person name="Nolan M."/>
            <person name="Ohm R."/>
            <person name="Pangilinan J."/>
            <person name="Park H.-J."/>
            <person name="Ramirez L."/>
            <person name="Alfaro M."/>
            <person name="Sun H."/>
            <person name="Tritt A."/>
            <person name="Yoshinaga Y."/>
            <person name="Zwiers L.-H."/>
            <person name="Turgeon B."/>
            <person name="Goodwin S."/>
            <person name="Spatafora J."/>
            <person name="Crous P."/>
            <person name="Grigoriev I."/>
        </authorList>
    </citation>
    <scope>NUCLEOTIDE SEQUENCE</scope>
    <source>
        <strain evidence="3">CBS 675.92</strain>
    </source>
</reference>
<dbReference type="Gene3D" id="3.30.710.10">
    <property type="entry name" value="Potassium Channel Kv1.1, Chain A"/>
    <property type="match status" value="1"/>
</dbReference>
<organism evidence="3 4">
    <name type="scientific">Byssothecium circinans</name>
    <dbReference type="NCBI Taxonomy" id="147558"/>
    <lineage>
        <taxon>Eukaryota</taxon>
        <taxon>Fungi</taxon>
        <taxon>Dikarya</taxon>
        <taxon>Ascomycota</taxon>
        <taxon>Pezizomycotina</taxon>
        <taxon>Dothideomycetes</taxon>
        <taxon>Pleosporomycetidae</taxon>
        <taxon>Pleosporales</taxon>
        <taxon>Massarineae</taxon>
        <taxon>Massarinaceae</taxon>
        <taxon>Byssothecium</taxon>
    </lineage>
</organism>
<dbReference type="InterPro" id="IPR000210">
    <property type="entry name" value="BTB/POZ_dom"/>
</dbReference>
<dbReference type="PANTHER" id="PTHR47843:SF2">
    <property type="entry name" value="BTB DOMAIN-CONTAINING PROTEIN"/>
    <property type="match status" value="1"/>
</dbReference>
<gene>
    <name evidence="3" type="ORF">CC80DRAFT_598275</name>
</gene>
<evidence type="ECO:0000259" key="2">
    <source>
        <dbReference type="PROSITE" id="PS50097"/>
    </source>
</evidence>
<feature type="region of interest" description="Disordered" evidence="1">
    <location>
        <begin position="318"/>
        <end position="342"/>
    </location>
</feature>
<evidence type="ECO:0000313" key="3">
    <source>
        <dbReference type="EMBL" id="KAF1950253.1"/>
    </source>
</evidence>
<dbReference type="Pfam" id="PF00651">
    <property type="entry name" value="BTB"/>
    <property type="match status" value="1"/>
</dbReference>
<feature type="compositionally biased region" description="Polar residues" evidence="1">
    <location>
        <begin position="59"/>
        <end position="70"/>
    </location>
</feature>
<dbReference type="PANTHER" id="PTHR47843">
    <property type="entry name" value="BTB DOMAIN-CONTAINING PROTEIN-RELATED"/>
    <property type="match status" value="1"/>
</dbReference>
<feature type="domain" description="BTB" evidence="2">
    <location>
        <begin position="131"/>
        <end position="200"/>
    </location>
</feature>
<dbReference type="AlphaFoldDB" id="A0A6A5TBW5"/>
<evidence type="ECO:0000313" key="4">
    <source>
        <dbReference type="Proteomes" id="UP000800035"/>
    </source>
</evidence>